<feature type="compositionally biased region" description="Polar residues" evidence="1">
    <location>
        <begin position="15"/>
        <end position="24"/>
    </location>
</feature>
<protein>
    <submittedName>
        <fullName evidence="2">DUF4913 domain-containing protein</fullName>
    </submittedName>
</protein>
<dbReference type="InterPro" id="IPR032584">
    <property type="entry name" value="DUF4913"/>
</dbReference>
<dbReference type="RefSeq" id="WP_157552350.1">
    <property type="nucleotide sequence ID" value="NZ_JABELX010000011.1"/>
</dbReference>
<evidence type="ECO:0000313" key="3">
    <source>
        <dbReference type="Proteomes" id="UP000586827"/>
    </source>
</evidence>
<proteinExistence type="predicted"/>
<feature type="compositionally biased region" description="Basic and acidic residues" evidence="1">
    <location>
        <begin position="1"/>
        <end position="14"/>
    </location>
</feature>
<comment type="caution">
    <text evidence="2">The sequence shown here is derived from an EMBL/GenBank/DDBJ whole genome shotgun (WGS) entry which is preliminary data.</text>
</comment>
<dbReference type="Pfam" id="PF16259">
    <property type="entry name" value="DUF4913"/>
    <property type="match status" value="1"/>
</dbReference>
<dbReference type="Proteomes" id="UP000586827">
    <property type="component" value="Unassembled WGS sequence"/>
</dbReference>
<organism evidence="2 3">
    <name type="scientific">Nocardia uniformis</name>
    <dbReference type="NCBI Taxonomy" id="53432"/>
    <lineage>
        <taxon>Bacteria</taxon>
        <taxon>Bacillati</taxon>
        <taxon>Actinomycetota</taxon>
        <taxon>Actinomycetes</taxon>
        <taxon>Mycobacteriales</taxon>
        <taxon>Nocardiaceae</taxon>
        <taxon>Nocardia</taxon>
    </lineage>
</organism>
<gene>
    <name evidence="2" type="ORF">HLB23_28120</name>
</gene>
<reference evidence="2 3" key="1">
    <citation type="submission" date="2020-05" db="EMBL/GenBank/DDBJ databases">
        <title>MicrobeNet Type strains.</title>
        <authorList>
            <person name="Nicholson A.C."/>
        </authorList>
    </citation>
    <scope>NUCLEOTIDE SEQUENCE [LARGE SCALE GENOMIC DNA]</scope>
    <source>
        <strain evidence="2 3">JCM 3224</strain>
    </source>
</reference>
<accession>A0A849C4N3</accession>
<evidence type="ECO:0000256" key="1">
    <source>
        <dbReference type="SAM" id="MobiDB-lite"/>
    </source>
</evidence>
<evidence type="ECO:0000313" key="2">
    <source>
        <dbReference type="EMBL" id="NNH73673.1"/>
    </source>
</evidence>
<sequence>MMGEEIEFRPRRPESANTADNTRSAPEPPKPAFTNLVDFVQQRLVFVYRRVPDSAARRWCPEWWRHDEAVLRLAALWRAYEALRRDDTGLGLSNWWLQHADPHMRVLMSVDGPFELCKKGHRDGDDDGNPHYGIAPLPHIEADRDAFAALDAWAESEIPRAA</sequence>
<name>A0A849C4N3_9NOCA</name>
<keyword evidence="3" id="KW-1185">Reference proteome</keyword>
<dbReference type="EMBL" id="JABELX010000011">
    <property type="protein sequence ID" value="NNH73673.1"/>
    <property type="molecule type" value="Genomic_DNA"/>
</dbReference>
<feature type="region of interest" description="Disordered" evidence="1">
    <location>
        <begin position="1"/>
        <end position="32"/>
    </location>
</feature>
<dbReference type="AlphaFoldDB" id="A0A849C4N3"/>